<keyword evidence="3" id="KW-0274">FAD</keyword>
<dbReference type="AlphaFoldDB" id="A0A250X0W4"/>
<evidence type="ECO:0000256" key="6">
    <source>
        <dbReference type="SAM" id="MobiDB-lite"/>
    </source>
</evidence>
<keyword evidence="5" id="KW-0560">Oxidoreductase</keyword>
<dbReference type="InterPro" id="IPR023753">
    <property type="entry name" value="FAD/NAD-binding_dom"/>
</dbReference>
<proteinExistence type="predicted"/>
<name>A0A250X0W4_9CHLO</name>
<evidence type="ECO:0000259" key="7">
    <source>
        <dbReference type="Pfam" id="PF07992"/>
    </source>
</evidence>
<dbReference type="GO" id="GO:0016491">
    <property type="term" value="F:oxidoreductase activity"/>
    <property type="evidence" value="ECO:0007669"/>
    <property type="project" value="UniProtKB-KW"/>
</dbReference>
<dbReference type="InterPro" id="IPR036188">
    <property type="entry name" value="FAD/NAD-bd_sf"/>
</dbReference>
<accession>A0A250X0W4</accession>
<dbReference type="Proteomes" id="UP000232323">
    <property type="component" value="Unassembled WGS sequence"/>
</dbReference>
<dbReference type="Gene3D" id="3.50.50.60">
    <property type="entry name" value="FAD/NAD(P)-binding domain"/>
    <property type="match status" value="1"/>
</dbReference>
<keyword evidence="2" id="KW-0285">Flavoprotein</keyword>
<feature type="compositionally biased region" description="Polar residues" evidence="6">
    <location>
        <begin position="477"/>
        <end position="494"/>
    </location>
</feature>
<dbReference type="STRING" id="1157962.A0A250X0W4"/>
<organism evidence="8 9">
    <name type="scientific">Chlamydomonas eustigma</name>
    <dbReference type="NCBI Taxonomy" id="1157962"/>
    <lineage>
        <taxon>Eukaryota</taxon>
        <taxon>Viridiplantae</taxon>
        <taxon>Chlorophyta</taxon>
        <taxon>core chlorophytes</taxon>
        <taxon>Chlorophyceae</taxon>
        <taxon>CS clade</taxon>
        <taxon>Chlamydomonadales</taxon>
        <taxon>Chlamydomonadaceae</taxon>
        <taxon>Chlamydomonas</taxon>
    </lineage>
</organism>
<feature type="domain" description="FAD/NAD(P)-binding" evidence="7">
    <location>
        <begin position="33"/>
        <end position="245"/>
    </location>
</feature>
<evidence type="ECO:0000313" key="8">
    <source>
        <dbReference type="EMBL" id="GAX76390.1"/>
    </source>
</evidence>
<dbReference type="EMBL" id="BEGY01000017">
    <property type="protein sequence ID" value="GAX76390.1"/>
    <property type="molecule type" value="Genomic_DNA"/>
</dbReference>
<reference evidence="8 9" key="1">
    <citation type="submission" date="2017-08" db="EMBL/GenBank/DDBJ databases">
        <title>Acidophilic green algal genome provides insights into adaptation to an acidic environment.</title>
        <authorList>
            <person name="Hirooka S."/>
            <person name="Hirose Y."/>
            <person name="Kanesaki Y."/>
            <person name="Higuchi S."/>
            <person name="Fujiwara T."/>
            <person name="Onuma R."/>
            <person name="Era A."/>
            <person name="Ohbayashi R."/>
            <person name="Uzuka A."/>
            <person name="Nozaki H."/>
            <person name="Yoshikawa H."/>
            <person name="Miyagishima S.Y."/>
        </authorList>
    </citation>
    <scope>NUCLEOTIDE SEQUENCE [LARGE SCALE GENOMIC DNA]</scope>
    <source>
        <strain evidence="8 9">NIES-2499</strain>
    </source>
</reference>
<dbReference type="PANTHER" id="PTHR48467">
    <property type="entry name" value="GLUTAMATE SYNTHASE 1 [NADH], CHLOROPLASTIC-LIKE"/>
    <property type="match status" value="1"/>
</dbReference>
<dbReference type="Pfam" id="PF07992">
    <property type="entry name" value="Pyr_redox_2"/>
    <property type="match status" value="1"/>
</dbReference>
<comment type="cofactor">
    <cofactor evidence="1">
        <name>FAD</name>
        <dbReference type="ChEBI" id="CHEBI:57692"/>
    </cofactor>
</comment>
<feature type="region of interest" description="Disordered" evidence="6">
    <location>
        <begin position="324"/>
        <end position="350"/>
    </location>
</feature>
<sequence length="636" mass="67820">MLFILERLSKACANEISTPCFRHRCYAVATALRVAIVGTGPAGFYTASQLLKRLGSSVHIDLIDRLPTPFGLVRSGVAPDHQDTKNVTHQYTSIARDERCSFFGNVTLGRDVSLRELRDMYNAVVLAYGAESDRKLGIPGEEAGNVFSAREFVWWYNGHPDAAHLPVDLKNVQSVAVCGIGNVALDCARVLLKGAERLKKTDLASHALQSLQQAAGTIEEVHLVARRGPVQAACAPKELKELVSDPLLTVHAPHPQMAISPSDEVVLKTTRTKKRIFEIISKAAAITATGIAGTQTLINAVPSSSAPVVTTLLADKAGPETIISRSSVSIEKHEDQGSSSGSSEQAVKKGSGTATASLHFQFYRNPVEIVVDPLTGKAAGLKVERTELRHDERQQGREGEMAVVAVGTGVMDIIPAQLILVSIGYKSLSIGGLPFDPRSGTVPHAAGRVIQTADSSSSGGTAAIRSDGGDGKGLDKSQQAVISSKTPNPSNSRNGLLEEDHGSEYERGLYVCGWLKRGATGIIGTNLIDAEETVKSIVQDWKAGLLPELLITSVKDSVPASSSDVPCNVSSPLVPLEALLESRGVKVVDFEGWSRIDAVEVERGVAEMRVRSKLVDLDTMIGIAVDNNSGYNTVYQ</sequence>
<dbReference type="SUPFAM" id="SSF51971">
    <property type="entry name" value="Nucleotide-binding domain"/>
    <property type="match status" value="1"/>
</dbReference>
<comment type="caution">
    <text evidence="8">The sequence shown here is derived from an EMBL/GenBank/DDBJ whole genome shotgun (WGS) entry which is preliminary data.</text>
</comment>
<dbReference type="InterPro" id="IPR055275">
    <property type="entry name" value="Ferredox_Rdtase"/>
</dbReference>
<evidence type="ECO:0000313" key="9">
    <source>
        <dbReference type="Proteomes" id="UP000232323"/>
    </source>
</evidence>
<evidence type="ECO:0000256" key="2">
    <source>
        <dbReference type="ARBA" id="ARBA00022630"/>
    </source>
</evidence>
<dbReference type="PANTHER" id="PTHR48467:SF1">
    <property type="entry name" value="GLUTAMATE SYNTHASE 1 [NADH], CHLOROPLASTIC-LIKE"/>
    <property type="match status" value="1"/>
</dbReference>
<keyword evidence="9" id="KW-1185">Reference proteome</keyword>
<feature type="region of interest" description="Disordered" evidence="6">
    <location>
        <begin position="450"/>
        <end position="499"/>
    </location>
</feature>
<dbReference type="OrthoDB" id="333024at2759"/>
<keyword evidence="4" id="KW-0521">NADP</keyword>
<evidence type="ECO:0000256" key="4">
    <source>
        <dbReference type="ARBA" id="ARBA00022857"/>
    </source>
</evidence>
<evidence type="ECO:0000256" key="1">
    <source>
        <dbReference type="ARBA" id="ARBA00001974"/>
    </source>
</evidence>
<gene>
    <name evidence="8" type="ORF">CEUSTIGMA_g3835.t1</name>
</gene>
<evidence type="ECO:0000256" key="5">
    <source>
        <dbReference type="ARBA" id="ARBA00023002"/>
    </source>
</evidence>
<dbReference type="PRINTS" id="PR00419">
    <property type="entry name" value="ADXRDTASE"/>
</dbReference>
<protein>
    <recommendedName>
        <fullName evidence="7">FAD/NAD(P)-binding domain-containing protein</fullName>
    </recommendedName>
</protein>
<evidence type="ECO:0000256" key="3">
    <source>
        <dbReference type="ARBA" id="ARBA00022827"/>
    </source>
</evidence>
<dbReference type="Gene3D" id="3.40.50.720">
    <property type="entry name" value="NAD(P)-binding Rossmann-like Domain"/>
    <property type="match status" value="1"/>
</dbReference>